<dbReference type="PANTHER" id="PTHR43798:SF33">
    <property type="entry name" value="HYDROLASE, PUTATIVE (AFU_ORTHOLOGUE AFUA_2G14860)-RELATED"/>
    <property type="match status" value="1"/>
</dbReference>
<organism evidence="2 3">
    <name type="scientific">Polaribacter marinivivus</name>
    <dbReference type="NCBI Taxonomy" id="1524260"/>
    <lineage>
        <taxon>Bacteria</taxon>
        <taxon>Pseudomonadati</taxon>
        <taxon>Bacteroidota</taxon>
        <taxon>Flavobacteriia</taxon>
        <taxon>Flavobacteriales</taxon>
        <taxon>Flavobacteriaceae</taxon>
    </lineage>
</organism>
<feature type="domain" description="AB hydrolase-1" evidence="1">
    <location>
        <begin position="41"/>
        <end position="283"/>
    </location>
</feature>
<dbReference type="Gene3D" id="3.40.50.1820">
    <property type="entry name" value="alpha/beta hydrolase"/>
    <property type="match status" value="1"/>
</dbReference>
<dbReference type="SUPFAM" id="SSF53474">
    <property type="entry name" value="alpha/beta-Hydrolases"/>
    <property type="match status" value="1"/>
</dbReference>
<accession>A0ABV8RAD8</accession>
<dbReference type="InterPro" id="IPR050266">
    <property type="entry name" value="AB_hydrolase_sf"/>
</dbReference>
<dbReference type="Proteomes" id="UP001595826">
    <property type="component" value="Unassembled WGS sequence"/>
</dbReference>
<dbReference type="GO" id="GO:0016787">
    <property type="term" value="F:hydrolase activity"/>
    <property type="evidence" value="ECO:0007669"/>
    <property type="project" value="UniProtKB-KW"/>
</dbReference>
<evidence type="ECO:0000313" key="3">
    <source>
        <dbReference type="Proteomes" id="UP001595826"/>
    </source>
</evidence>
<dbReference type="Pfam" id="PF00561">
    <property type="entry name" value="Abhydrolase_1"/>
    <property type="match status" value="1"/>
</dbReference>
<evidence type="ECO:0000313" key="2">
    <source>
        <dbReference type="EMBL" id="MFC4269385.1"/>
    </source>
</evidence>
<name>A0ABV8RAD8_9FLAO</name>
<keyword evidence="3" id="KW-1185">Reference proteome</keyword>
<dbReference type="InterPro" id="IPR000073">
    <property type="entry name" value="AB_hydrolase_1"/>
</dbReference>
<comment type="caution">
    <text evidence="2">The sequence shown here is derived from an EMBL/GenBank/DDBJ whole genome shotgun (WGS) entry which is preliminary data.</text>
</comment>
<evidence type="ECO:0000259" key="1">
    <source>
        <dbReference type="Pfam" id="PF00561"/>
    </source>
</evidence>
<dbReference type="PANTHER" id="PTHR43798">
    <property type="entry name" value="MONOACYLGLYCEROL LIPASE"/>
    <property type="match status" value="1"/>
</dbReference>
<reference evidence="3" key="1">
    <citation type="journal article" date="2019" name="Int. J. Syst. Evol. Microbiol.">
        <title>The Global Catalogue of Microorganisms (GCM) 10K type strain sequencing project: providing services to taxonomists for standard genome sequencing and annotation.</title>
        <authorList>
            <consortium name="The Broad Institute Genomics Platform"/>
            <consortium name="The Broad Institute Genome Sequencing Center for Infectious Disease"/>
            <person name="Wu L."/>
            <person name="Ma J."/>
        </authorList>
    </citation>
    <scope>NUCLEOTIDE SEQUENCE [LARGE SCALE GENOMIC DNA]</scope>
    <source>
        <strain evidence="3">CECT 8655</strain>
    </source>
</reference>
<gene>
    <name evidence="2" type="ORF">ACFOWD_10740</name>
</gene>
<dbReference type="PRINTS" id="PR00111">
    <property type="entry name" value="ABHYDROLASE"/>
</dbReference>
<dbReference type="EMBL" id="JBHSCY010000002">
    <property type="protein sequence ID" value="MFC4269385.1"/>
    <property type="molecule type" value="Genomic_DNA"/>
</dbReference>
<dbReference type="InterPro" id="IPR029058">
    <property type="entry name" value="AB_hydrolase_fold"/>
</dbReference>
<proteinExistence type="predicted"/>
<sequence>MDLALDKNIRTAESWKNKGIFIPVFNKEIFTIDVGESEDCLVILHGYLTSSYDYNKVIDELSKKYRVIIPDLIGFGFSDKVFDYYFTSVDQADYILEFCKQLGLRNITFLGHDYGTAIVQEILARKNANVLGLQIKEFIYCNGNLPINHSNFLDTQDSLKSEVSKKIITMLASFGVYKKTMKEIFFDNANITDEELKQMWLQLEYNHGRKVINFIYNYLRERKIFWNRWSLAIQETTVPIRIIWGKKDPLIDEIIPLNLENKVQANHIHWINDAGHFPMLEKPKEFISAVLNG</sequence>
<dbReference type="RefSeq" id="WP_377410454.1">
    <property type="nucleotide sequence ID" value="NZ_JBHSCY010000002.1"/>
</dbReference>
<keyword evidence="2" id="KW-0378">Hydrolase</keyword>
<protein>
    <submittedName>
        <fullName evidence="2">Alpha/beta fold hydrolase</fullName>
    </submittedName>
</protein>